<protein>
    <submittedName>
        <fullName evidence="1">Uncharacterized protein</fullName>
    </submittedName>
</protein>
<sequence>MNEQALIKIQSIIMGLDRELKQYVDELLSGQGLLNEDQLTKMINSTTRELSIYNYILKLIVINSNSN</sequence>
<evidence type="ECO:0000313" key="1">
    <source>
        <dbReference type="EMBL" id="CAB4148911.1"/>
    </source>
</evidence>
<gene>
    <name evidence="1" type="ORF">UFOVP531_33</name>
</gene>
<proteinExistence type="predicted"/>
<name>A0A6J5MSF1_9CAUD</name>
<accession>A0A6J5MSF1</accession>
<dbReference type="EMBL" id="LR796512">
    <property type="protein sequence ID" value="CAB4148911.1"/>
    <property type="molecule type" value="Genomic_DNA"/>
</dbReference>
<organism evidence="1">
    <name type="scientific">uncultured Caudovirales phage</name>
    <dbReference type="NCBI Taxonomy" id="2100421"/>
    <lineage>
        <taxon>Viruses</taxon>
        <taxon>Duplodnaviria</taxon>
        <taxon>Heunggongvirae</taxon>
        <taxon>Uroviricota</taxon>
        <taxon>Caudoviricetes</taxon>
        <taxon>Peduoviridae</taxon>
        <taxon>Maltschvirus</taxon>
        <taxon>Maltschvirus maltsch</taxon>
    </lineage>
</organism>
<reference evidence="1" key="1">
    <citation type="submission" date="2020-04" db="EMBL/GenBank/DDBJ databases">
        <authorList>
            <person name="Chiriac C."/>
            <person name="Salcher M."/>
            <person name="Ghai R."/>
            <person name="Kavagutti S V."/>
        </authorList>
    </citation>
    <scope>NUCLEOTIDE SEQUENCE</scope>
</reference>